<evidence type="ECO:0000313" key="5">
    <source>
        <dbReference type="EMBL" id="HIQ30379.1"/>
    </source>
</evidence>
<feature type="domain" description="Dihydrodipicolinate reductase N-terminal" evidence="3">
    <location>
        <begin position="8"/>
        <end position="99"/>
    </location>
</feature>
<dbReference type="GO" id="GO:0008839">
    <property type="term" value="F:4-hydroxy-tetrahydrodipicolinate reductase"/>
    <property type="evidence" value="ECO:0007669"/>
    <property type="project" value="InterPro"/>
</dbReference>
<gene>
    <name evidence="5" type="ORF">EYH45_07440</name>
</gene>
<evidence type="ECO:0000259" key="3">
    <source>
        <dbReference type="Pfam" id="PF01113"/>
    </source>
</evidence>
<dbReference type="AlphaFoldDB" id="A0A833ECL8"/>
<dbReference type="InterPro" id="IPR000846">
    <property type="entry name" value="DapB_N"/>
</dbReference>
<dbReference type="Gene3D" id="3.40.50.720">
    <property type="entry name" value="NAD(P)-binding Rossmann-like Domain"/>
    <property type="match status" value="1"/>
</dbReference>
<dbReference type="GO" id="GO:0009089">
    <property type="term" value="P:lysine biosynthetic process via diaminopimelate"/>
    <property type="evidence" value="ECO:0007669"/>
    <property type="project" value="InterPro"/>
</dbReference>
<name>A0A833ECL8_CALS0</name>
<dbReference type="Pfam" id="PF19328">
    <property type="entry name" value="DAP_DH_C"/>
    <property type="match status" value="1"/>
</dbReference>
<organism evidence="5 6">
    <name type="scientific">Caldiarchaeum subterraneum</name>
    <dbReference type="NCBI Taxonomy" id="311458"/>
    <lineage>
        <taxon>Archaea</taxon>
        <taxon>Nitrososphaerota</taxon>
        <taxon>Candidatus Caldarchaeales</taxon>
        <taxon>Candidatus Caldarchaeaceae</taxon>
        <taxon>Candidatus Caldarchaeum</taxon>
    </lineage>
</organism>
<dbReference type="InterPro" id="IPR045760">
    <property type="entry name" value="DAP_DH_C"/>
</dbReference>
<dbReference type="Pfam" id="PF01113">
    <property type="entry name" value="DapB_N"/>
    <property type="match status" value="1"/>
</dbReference>
<reference evidence="5" key="1">
    <citation type="journal article" date="2020" name="ISME J.">
        <title>Gammaproteobacteria mediating utilization of methyl-, sulfur- and petroleum organic compounds in deep ocean hydrothermal plumes.</title>
        <authorList>
            <person name="Zhou Z."/>
            <person name="Liu Y."/>
            <person name="Pan J."/>
            <person name="Cron B.R."/>
            <person name="Toner B.M."/>
            <person name="Anantharaman K."/>
            <person name="Breier J.A."/>
            <person name="Dick G.J."/>
            <person name="Li M."/>
        </authorList>
    </citation>
    <scope>NUCLEOTIDE SEQUENCE</scope>
    <source>
        <strain evidence="5">SZUA-1515</strain>
    </source>
</reference>
<dbReference type="InterPro" id="IPR036291">
    <property type="entry name" value="NAD(P)-bd_dom_sf"/>
</dbReference>
<proteinExistence type="predicted"/>
<evidence type="ECO:0000256" key="1">
    <source>
        <dbReference type="ARBA" id="ARBA00022857"/>
    </source>
</evidence>
<protein>
    <submittedName>
        <fullName evidence="5">Dihydrodipicolinate reductase</fullName>
    </submittedName>
</protein>
<accession>A0A833ECL8</accession>
<evidence type="ECO:0000256" key="2">
    <source>
        <dbReference type="ARBA" id="ARBA00023002"/>
    </source>
</evidence>
<feature type="domain" description="2,4-diaminopentanoate dehydrogenase C-terminal" evidence="4">
    <location>
        <begin position="138"/>
        <end position="311"/>
    </location>
</feature>
<keyword evidence="2" id="KW-0560">Oxidoreductase</keyword>
<evidence type="ECO:0000259" key="4">
    <source>
        <dbReference type="Pfam" id="PF19328"/>
    </source>
</evidence>
<evidence type="ECO:0000313" key="6">
    <source>
        <dbReference type="Proteomes" id="UP000608579"/>
    </source>
</evidence>
<dbReference type="CDD" id="cd24146">
    <property type="entry name" value="nat-AmDH_N_like"/>
    <property type="match status" value="1"/>
</dbReference>
<dbReference type="EMBL" id="DQVM01000145">
    <property type="protein sequence ID" value="HIQ30379.1"/>
    <property type="molecule type" value="Genomic_DNA"/>
</dbReference>
<dbReference type="SUPFAM" id="SSF51735">
    <property type="entry name" value="NAD(P)-binding Rossmann-fold domains"/>
    <property type="match status" value="1"/>
</dbReference>
<keyword evidence="1" id="KW-0521">NADP</keyword>
<sequence>MSRSFVMYGFGEIGRLITRTAIGRGFECVGVIDINPSLTGRDAGEVLGTGEMGVEITGDAEAVIKETSPDVVIHATGSYLDRIYPQLSLCARLGVKLVSTCETLVYPYYRYPTLAEQLDEEARNNNATIIGAGVNPGFLFDYLPAVITASCNEVRAITVTRSLDAARRREAFQRKIGVGMDEESWRKAMAEGAITGHVGYAESAALLTEMLGLTLRTVREKQEPILNQGGRAKGLVGTAEAETKEETRITLRFIAAVNQEDYDEIKIEGEPGVTWRSTGTRGDEATAAIILNTANLITKTDPGLKTLKDIPPLRLQK</sequence>
<dbReference type="Proteomes" id="UP000608579">
    <property type="component" value="Unassembled WGS sequence"/>
</dbReference>
<comment type="caution">
    <text evidence="5">The sequence shown here is derived from an EMBL/GenBank/DDBJ whole genome shotgun (WGS) entry which is preliminary data.</text>
</comment>